<dbReference type="InterPro" id="IPR007159">
    <property type="entry name" value="SpoVT-AbrB_dom"/>
</dbReference>
<dbReference type="RefSeq" id="WP_229537460.1">
    <property type="nucleotide sequence ID" value="NZ_JAJHJB010000080.1"/>
</dbReference>
<name>A0ABS8I0U0_9FIRM</name>
<comment type="caution">
    <text evidence="2">The sequence shown here is derived from an EMBL/GenBank/DDBJ whole genome shotgun (WGS) entry which is preliminary data.</text>
</comment>
<dbReference type="PANTHER" id="PTHR36432:SF4">
    <property type="entry name" value="TRANSITION STATE REGULATOR ABH-RELATED"/>
    <property type="match status" value="1"/>
</dbReference>
<evidence type="ECO:0000259" key="1">
    <source>
        <dbReference type="Pfam" id="PF04014"/>
    </source>
</evidence>
<dbReference type="InterPro" id="IPR052731">
    <property type="entry name" value="B_subtilis_Trans_State_Reg"/>
</dbReference>
<dbReference type="SUPFAM" id="SSF89447">
    <property type="entry name" value="AbrB/MazE/MraZ-like"/>
    <property type="match status" value="1"/>
</dbReference>
<gene>
    <name evidence="2" type="ORF">LMF89_24910</name>
</gene>
<dbReference type="Gene3D" id="2.10.260.10">
    <property type="match status" value="1"/>
</dbReference>
<sequence length="72" mass="8199">VIPIEVRRTLEIGEKDGLEIYVDKDRIILMKYQPSYECIFCGSPDNVSEFKGKTICSKCLESITQKKRGDVA</sequence>
<dbReference type="PANTHER" id="PTHR36432">
    <property type="match status" value="1"/>
</dbReference>
<dbReference type="EMBL" id="JAJHJB010000080">
    <property type="protein sequence ID" value="MCC5468581.1"/>
    <property type="molecule type" value="Genomic_DNA"/>
</dbReference>
<evidence type="ECO:0000313" key="3">
    <source>
        <dbReference type="Proteomes" id="UP001165492"/>
    </source>
</evidence>
<proteinExistence type="predicted"/>
<organism evidence="2 3">
    <name type="scientific">Pelosinus baikalensis</name>
    <dbReference type="NCBI Taxonomy" id="2892015"/>
    <lineage>
        <taxon>Bacteria</taxon>
        <taxon>Bacillati</taxon>
        <taxon>Bacillota</taxon>
        <taxon>Negativicutes</taxon>
        <taxon>Selenomonadales</taxon>
        <taxon>Sporomusaceae</taxon>
        <taxon>Pelosinus</taxon>
    </lineage>
</organism>
<keyword evidence="3" id="KW-1185">Reference proteome</keyword>
<dbReference type="Pfam" id="PF04014">
    <property type="entry name" value="MazE_antitoxin"/>
    <property type="match status" value="1"/>
</dbReference>
<evidence type="ECO:0000313" key="2">
    <source>
        <dbReference type="EMBL" id="MCC5468581.1"/>
    </source>
</evidence>
<feature type="domain" description="SpoVT-AbrB" evidence="1">
    <location>
        <begin position="1"/>
        <end position="35"/>
    </location>
</feature>
<accession>A0ABS8I0U0</accession>
<feature type="non-terminal residue" evidence="2">
    <location>
        <position position="1"/>
    </location>
</feature>
<dbReference type="GO" id="GO:0003677">
    <property type="term" value="F:DNA binding"/>
    <property type="evidence" value="ECO:0007669"/>
    <property type="project" value="UniProtKB-KW"/>
</dbReference>
<keyword evidence="2" id="KW-0238">DNA-binding</keyword>
<dbReference type="InterPro" id="IPR037914">
    <property type="entry name" value="SpoVT-AbrB_sf"/>
</dbReference>
<protein>
    <submittedName>
        <fullName evidence="2">AbrB/MazE/SpoVT family DNA-binding domain-containing protein</fullName>
    </submittedName>
</protein>
<dbReference type="Proteomes" id="UP001165492">
    <property type="component" value="Unassembled WGS sequence"/>
</dbReference>
<reference evidence="2" key="1">
    <citation type="submission" date="2021-11" db="EMBL/GenBank/DDBJ databases">
        <title>Description of a new species Pelosinus isolated from the bottom sediments of Lake Baikal.</title>
        <authorList>
            <person name="Zakharyuk A."/>
        </authorList>
    </citation>
    <scope>NUCLEOTIDE SEQUENCE</scope>
    <source>
        <strain evidence="2">Bkl1</strain>
    </source>
</reference>